<dbReference type="Pfam" id="PF00622">
    <property type="entry name" value="SPRY"/>
    <property type="match status" value="1"/>
</dbReference>
<dbReference type="Proteomes" id="UP000749559">
    <property type="component" value="Unassembled WGS sequence"/>
</dbReference>
<keyword evidence="2" id="KW-1133">Transmembrane helix</keyword>
<dbReference type="EMBL" id="CAIIXF020000007">
    <property type="protein sequence ID" value="CAH1789617.1"/>
    <property type="molecule type" value="Genomic_DNA"/>
</dbReference>
<dbReference type="SUPFAM" id="SSF49899">
    <property type="entry name" value="Concanavalin A-like lectins/glucanases"/>
    <property type="match status" value="1"/>
</dbReference>
<feature type="domain" description="B30.2/SPRY" evidence="3">
    <location>
        <begin position="37"/>
        <end position="242"/>
    </location>
</feature>
<feature type="compositionally biased region" description="Basic and acidic residues" evidence="1">
    <location>
        <begin position="388"/>
        <end position="401"/>
    </location>
</feature>
<accession>A0A8S4P5U4</accession>
<feature type="compositionally biased region" description="Polar residues" evidence="1">
    <location>
        <begin position="505"/>
        <end position="516"/>
    </location>
</feature>
<feature type="region of interest" description="Disordered" evidence="1">
    <location>
        <begin position="388"/>
        <end position="419"/>
    </location>
</feature>
<sequence>MEPSSILILVIGIVVVAALLLFAICYCRMNQRKLQRYMSPAKKEVTNEDDDHGTVELAITKAFTDEEFCWSRQGSSEGFTIEDANTIVLITHQFTGTHAARSNLGFLRGRHVWEITWPRDCRDNHSSIGVGTYQAPLYNRGLLDLVGFNIQSWGWNIKNLNLIHNNRTIKKYPDLQGQEPNIPDQLIVSLDMEKGTLSFGSYQSSYGVAFKGLGGGRLPLFPMISTTSLDVRVAIRYIGSACLSHQATVPSNHNEMTSGNITAYTTHKAVNRTPNAKFEPSITPGSIMKSIRRSFKRKKKYPQSPANTPVSTIGDVSSYQMRRDPRRHLYQRDTTTTLNLNPPRYNQYSPKQYPETVSVAEIHAQNQRDHRTSNPQRGQENAVFYNEHNHNRDVPTPRSADRAQGISPRYDAPRYPESIDTFDKQTIKYNAGGRTHHMIHEGDSAFDEQRNPSRPTSRAKHERQSPDYRDHHTIEQQSHKSGLSGHNNNTGPGDPIRPSRRNDTLTRYSNDTSRSESANSYTNSSYKTNYSSRQYGNHGQREVNSSSPSYTQSDYSESKGALRPVVNRSNQYEPSLDNSYRSQPVLVLSKPLR</sequence>
<feature type="compositionally biased region" description="Basic and acidic residues" evidence="1">
    <location>
        <begin position="441"/>
        <end position="451"/>
    </location>
</feature>
<dbReference type="GO" id="GO:0043161">
    <property type="term" value="P:proteasome-mediated ubiquitin-dependent protein catabolic process"/>
    <property type="evidence" value="ECO:0007669"/>
    <property type="project" value="TreeGrafter"/>
</dbReference>
<reference evidence="4" key="1">
    <citation type="submission" date="2022-03" db="EMBL/GenBank/DDBJ databases">
        <authorList>
            <person name="Martin C."/>
        </authorList>
    </citation>
    <scope>NUCLEOTIDE SEQUENCE</scope>
</reference>
<keyword evidence="2" id="KW-0812">Transmembrane</keyword>
<dbReference type="InterPro" id="IPR001870">
    <property type="entry name" value="B30.2/SPRY"/>
</dbReference>
<dbReference type="PANTHER" id="PTHR12245:SF11">
    <property type="entry name" value="PROTEIN GUSTAVUS"/>
    <property type="match status" value="1"/>
</dbReference>
<evidence type="ECO:0000313" key="4">
    <source>
        <dbReference type="EMBL" id="CAH1789617.1"/>
    </source>
</evidence>
<dbReference type="SMART" id="SM00449">
    <property type="entry name" value="SPRY"/>
    <property type="match status" value="1"/>
</dbReference>
<feature type="compositionally biased region" description="Low complexity" evidence="1">
    <location>
        <begin position="545"/>
        <end position="555"/>
    </location>
</feature>
<feature type="compositionally biased region" description="Basic and acidic residues" evidence="1">
    <location>
        <begin position="462"/>
        <end position="478"/>
    </location>
</feature>
<dbReference type="AlphaFoldDB" id="A0A8S4P5U4"/>
<keyword evidence="2" id="KW-0472">Membrane</keyword>
<evidence type="ECO:0000256" key="1">
    <source>
        <dbReference type="SAM" id="MobiDB-lite"/>
    </source>
</evidence>
<feature type="compositionally biased region" description="Polar residues" evidence="1">
    <location>
        <begin position="479"/>
        <end position="491"/>
    </location>
</feature>
<gene>
    <name evidence="4" type="ORF">OFUS_LOCUS14947</name>
</gene>
<dbReference type="InterPro" id="IPR043136">
    <property type="entry name" value="B30.2/SPRY_sf"/>
</dbReference>
<evidence type="ECO:0000313" key="5">
    <source>
        <dbReference type="Proteomes" id="UP000749559"/>
    </source>
</evidence>
<protein>
    <recommendedName>
        <fullName evidence="3">B30.2/SPRY domain-containing protein</fullName>
    </recommendedName>
</protein>
<dbReference type="PANTHER" id="PTHR12245">
    <property type="entry name" value="SPRY DOMAIN CONTAINING SOCS BOX PROTEIN"/>
    <property type="match status" value="1"/>
</dbReference>
<feature type="compositionally biased region" description="Polar residues" evidence="1">
    <location>
        <begin position="567"/>
        <end position="580"/>
    </location>
</feature>
<dbReference type="OrthoDB" id="6101731at2759"/>
<evidence type="ECO:0000259" key="3">
    <source>
        <dbReference type="PROSITE" id="PS50188"/>
    </source>
</evidence>
<comment type="caution">
    <text evidence="4">The sequence shown here is derived from an EMBL/GenBank/DDBJ whole genome shotgun (WGS) entry which is preliminary data.</text>
</comment>
<feature type="region of interest" description="Disordered" evidence="1">
    <location>
        <begin position="441"/>
        <end position="580"/>
    </location>
</feature>
<dbReference type="GO" id="GO:0019005">
    <property type="term" value="C:SCF ubiquitin ligase complex"/>
    <property type="evidence" value="ECO:0007669"/>
    <property type="project" value="TreeGrafter"/>
</dbReference>
<dbReference type="InterPro" id="IPR003877">
    <property type="entry name" value="SPRY_dom"/>
</dbReference>
<dbReference type="Gene3D" id="2.60.120.920">
    <property type="match status" value="1"/>
</dbReference>
<organism evidence="4 5">
    <name type="scientific">Owenia fusiformis</name>
    <name type="common">Polychaete worm</name>
    <dbReference type="NCBI Taxonomy" id="6347"/>
    <lineage>
        <taxon>Eukaryota</taxon>
        <taxon>Metazoa</taxon>
        <taxon>Spiralia</taxon>
        <taxon>Lophotrochozoa</taxon>
        <taxon>Annelida</taxon>
        <taxon>Polychaeta</taxon>
        <taxon>Sedentaria</taxon>
        <taxon>Canalipalpata</taxon>
        <taxon>Sabellida</taxon>
        <taxon>Oweniida</taxon>
        <taxon>Oweniidae</taxon>
        <taxon>Owenia</taxon>
    </lineage>
</organism>
<keyword evidence="5" id="KW-1185">Reference proteome</keyword>
<name>A0A8S4P5U4_OWEFU</name>
<proteinExistence type="predicted"/>
<dbReference type="InterPro" id="IPR013320">
    <property type="entry name" value="ConA-like_dom_sf"/>
</dbReference>
<dbReference type="InterPro" id="IPR050672">
    <property type="entry name" value="FBXO45-Fsn/SPSB_families"/>
</dbReference>
<dbReference type="PROSITE" id="PS50188">
    <property type="entry name" value="B302_SPRY"/>
    <property type="match status" value="1"/>
</dbReference>
<feature type="transmembrane region" description="Helical" evidence="2">
    <location>
        <begin position="6"/>
        <end position="27"/>
    </location>
</feature>
<feature type="compositionally biased region" description="Low complexity" evidence="1">
    <location>
        <begin position="517"/>
        <end position="532"/>
    </location>
</feature>
<evidence type="ECO:0000256" key="2">
    <source>
        <dbReference type="SAM" id="Phobius"/>
    </source>
</evidence>